<dbReference type="InterPro" id="IPR034058">
    <property type="entry name" value="TagA/B/C/D_pept_dom"/>
</dbReference>
<dbReference type="PANTHER" id="PTHR43399:SF4">
    <property type="entry name" value="CELL WALL-ASSOCIATED PROTEASE"/>
    <property type="match status" value="1"/>
</dbReference>
<evidence type="ECO:0000256" key="2">
    <source>
        <dbReference type="ARBA" id="ARBA00022670"/>
    </source>
</evidence>
<gene>
    <name evidence="11" type="ORF">CDL10_01840</name>
</gene>
<dbReference type="Proteomes" id="UP000231960">
    <property type="component" value="Unassembled WGS sequence"/>
</dbReference>
<feature type="region of interest" description="Disordered" evidence="7">
    <location>
        <begin position="355"/>
        <end position="375"/>
    </location>
</feature>
<dbReference type="NCBIfam" id="TIGR04183">
    <property type="entry name" value="Por_Secre_tail"/>
    <property type="match status" value="1"/>
</dbReference>
<evidence type="ECO:0000256" key="1">
    <source>
        <dbReference type="ARBA" id="ARBA00011073"/>
    </source>
</evidence>
<keyword evidence="3 8" id="KW-0732">Signal</keyword>
<reference evidence="11 12" key="1">
    <citation type="submission" date="2017-06" db="EMBL/GenBank/DDBJ databases">
        <title>Description of Avrilella dinanensis gen. nov. sp. nov.</title>
        <authorList>
            <person name="Leyer C."/>
            <person name="Sassi M."/>
            <person name="Minet J."/>
            <person name="Kayal S."/>
            <person name="Cattoir V."/>
        </authorList>
    </citation>
    <scope>NUCLEOTIDE SEQUENCE [LARGE SCALE GENOMIC DNA]</scope>
    <source>
        <strain evidence="11 12">UR159</strain>
    </source>
</reference>
<dbReference type="Pfam" id="PF00082">
    <property type="entry name" value="Peptidase_S8"/>
    <property type="match status" value="1"/>
</dbReference>
<evidence type="ECO:0000313" key="11">
    <source>
        <dbReference type="EMBL" id="PJR03387.1"/>
    </source>
</evidence>
<dbReference type="InterPro" id="IPR015500">
    <property type="entry name" value="Peptidase_S8_subtilisin-rel"/>
</dbReference>
<evidence type="ECO:0000256" key="7">
    <source>
        <dbReference type="SAM" id="MobiDB-lite"/>
    </source>
</evidence>
<comment type="similarity">
    <text evidence="1 6">Belongs to the peptidase S8 family.</text>
</comment>
<feature type="active site" description="Charge relay system" evidence="6">
    <location>
        <position position="184"/>
    </location>
</feature>
<name>A0A2M9R3E9_9FLAO</name>
<dbReference type="SUPFAM" id="SSF52743">
    <property type="entry name" value="Subtilisin-like"/>
    <property type="match status" value="1"/>
</dbReference>
<proteinExistence type="inferred from homology"/>
<dbReference type="EMBL" id="NIPO01000001">
    <property type="protein sequence ID" value="PJR03387.1"/>
    <property type="molecule type" value="Genomic_DNA"/>
</dbReference>
<dbReference type="InterPro" id="IPR023828">
    <property type="entry name" value="Peptidase_S8_Ser-AS"/>
</dbReference>
<evidence type="ECO:0000256" key="5">
    <source>
        <dbReference type="ARBA" id="ARBA00022825"/>
    </source>
</evidence>
<dbReference type="Gene3D" id="3.40.50.200">
    <property type="entry name" value="Peptidase S8/S53 domain"/>
    <property type="match status" value="1"/>
</dbReference>
<dbReference type="InterPro" id="IPR008979">
    <property type="entry name" value="Galactose-bd-like_sf"/>
</dbReference>
<dbReference type="InterPro" id="IPR026444">
    <property type="entry name" value="Secre_tail"/>
</dbReference>
<feature type="active site" description="Charge relay system" evidence="6">
    <location>
        <position position="375"/>
    </location>
</feature>
<organism evidence="11 12">
    <name type="scientific">Avrilella dinanensis</name>
    <dbReference type="NCBI Taxonomy" id="2008672"/>
    <lineage>
        <taxon>Bacteria</taxon>
        <taxon>Pseudomonadati</taxon>
        <taxon>Bacteroidota</taxon>
        <taxon>Flavobacteriia</taxon>
        <taxon>Flavobacteriales</taxon>
        <taxon>Flavobacteriaceae</taxon>
        <taxon>Avrilella</taxon>
    </lineage>
</organism>
<dbReference type="GO" id="GO:0004252">
    <property type="term" value="F:serine-type endopeptidase activity"/>
    <property type="evidence" value="ECO:0007669"/>
    <property type="project" value="UniProtKB-UniRule"/>
</dbReference>
<dbReference type="PRINTS" id="PR00723">
    <property type="entry name" value="SUBTILISIN"/>
</dbReference>
<feature type="chain" id="PRO_5014734848" description="Peptidase S8" evidence="8">
    <location>
        <begin position="37"/>
        <end position="677"/>
    </location>
</feature>
<feature type="domain" description="Secretion system C-terminal sorting" evidence="10">
    <location>
        <begin position="602"/>
        <end position="675"/>
    </location>
</feature>
<evidence type="ECO:0008006" key="13">
    <source>
        <dbReference type="Google" id="ProtNLM"/>
    </source>
</evidence>
<feature type="compositionally biased region" description="Polar residues" evidence="7">
    <location>
        <begin position="366"/>
        <end position="375"/>
    </location>
</feature>
<dbReference type="AlphaFoldDB" id="A0A2M9R3E9"/>
<keyword evidence="2 6" id="KW-0645">Protease</keyword>
<sequence>MEVTNKKQSNKMKCKISKMLFVALALGLSVSGVSYAQQGKDLDYIIQNSNVRELESMSKQFRAEREANYKKAVERAKQLGKPISGYNEEEGYVYSLEKITEDGGLVYYRTFSNNKVFNNVTTASSLATVKAKYLHELGIEGQGMKIGIWDGGIPVATHVSFLGRVITKDDGQEVTPTAGRGVSHATHVAGTLAANNNIPDIKGFMPEADIWANNWRFDVSEMPTQATQGLLVSNHSYGLDAIDGNPYGIGIFGRYGTDAKEYDEIAYEAPLYTIVFAAGNDREYVSVPSLSSKFPSKGGRDLLTQAGVSKNTVVVASAHGIENYASPSNVQLSSFSSWGPTDDFRIKPDITTKGHNVKSAWPGGPANTNTESGTSMAAPSAAGVFGLWQQYYNQLNPGTWMRSSTVRALMAHTALEAGPANGPDYMFGWGLLNAEEGAKVIGQNGEGYSLVGEYILDNGGVFELPFVRAEDSDSPLTVTIAWVDVPGTAINSGSDLPIKSLVNDLDLRVINEDTGEEYMPWKLVYDSNWSTTGSGIAEKGDNDVDNIEKVELGMVDGGNNYKVVISHKGNLTGGSQEFSLIMSGMGAPVSTNKYDKIEGLNVYPNPVNDILNIESIQVSLNGASVQLLDISGRTVKEINLYNQLDVYQIDLSDMVSGVYMVKIHIDNQMSINKIIKR</sequence>
<comment type="caution">
    <text evidence="11">The sequence shown here is derived from an EMBL/GenBank/DDBJ whole genome shotgun (WGS) entry which is preliminary data.</text>
</comment>
<keyword evidence="5 6" id="KW-0720">Serine protease</keyword>
<dbReference type="InterPro" id="IPR036852">
    <property type="entry name" value="Peptidase_S8/S53_dom_sf"/>
</dbReference>
<dbReference type="Gene3D" id="2.60.120.380">
    <property type="match status" value="1"/>
</dbReference>
<dbReference type="CDD" id="cd04842">
    <property type="entry name" value="Peptidases_S8_Kp43_protease"/>
    <property type="match status" value="1"/>
</dbReference>
<evidence type="ECO:0000313" key="12">
    <source>
        <dbReference type="Proteomes" id="UP000231960"/>
    </source>
</evidence>
<evidence type="ECO:0000256" key="8">
    <source>
        <dbReference type="SAM" id="SignalP"/>
    </source>
</evidence>
<evidence type="ECO:0000259" key="10">
    <source>
        <dbReference type="Pfam" id="PF18962"/>
    </source>
</evidence>
<keyword evidence="4 6" id="KW-0378">Hydrolase</keyword>
<dbReference type="PANTHER" id="PTHR43399">
    <property type="entry name" value="SUBTILISIN-RELATED"/>
    <property type="match status" value="1"/>
</dbReference>
<keyword evidence="12" id="KW-1185">Reference proteome</keyword>
<accession>A0A2M9R3E9</accession>
<feature type="domain" description="Peptidase S8/S53" evidence="9">
    <location>
        <begin position="141"/>
        <end position="430"/>
    </location>
</feature>
<feature type="signal peptide" evidence="8">
    <location>
        <begin position="1"/>
        <end position="36"/>
    </location>
</feature>
<dbReference type="InterPro" id="IPR051048">
    <property type="entry name" value="Peptidase_S8/S53_subtilisin"/>
</dbReference>
<dbReference type="RefSeq" id="WP_100676955.1">
    <property type="nucleotide sequence ID" value="NZ_NIPO01000001.1"/>
</dbReference>
<evidence type="ECO:0000256" key="3">
    <source>
        <dbReference type="ARBA" id="ARBA00022729"/>
    </source>
</evidence>
<dbReference type="InterPro" id="IPR000209">
    <property type="entry name" value="Peptidase_S8/S53_dom"/>
</dbReference>
<dbReference type="GO" id="GO:0006508">
    <property type="term" value="P:proteolysis"/>
    <property type="evidence" value="ECO:0007669"/>
    <property type="project" value="UniProtKB-KW"/>
</dbReference>
<dbReference type="PROSITE" id="PS51892">
    <property type="entry name" value="SUBTILASE"/>
    <property type="match status" value="1"/>
</dbReference>
<evidence type="ECO:0000259" key="9">
    <source>
        <dbReference type="Pfam" id="PF00082"/>
    </source>
</evidence>
<dbReference type="PROSITE" id="PS00138">
    <property type="entry name" value="SUBTILASE_SER"/>
    <property type="match status" value="1"/>
</dbReference>
<evidence type="ECO:0000256" key="6">
    <source>
        <dbReference type="PROSITE-ProRule" id="PRU01240"/>
    </source>
</evidence>
<feature type="active site" description="Charge relay system" evidence="6">
    <location>
        <position position="150"/>
    </location>
</feature>
<evidence type="ECO:0000256" key="4">
    <source>
        <dbReference type="ARBA" id="ARBA00022801"/>
    </source>
</evidence>
<dbReference type="SUPFAM" id="SSF49785">
    <property type="entry name" value="Galactose-binding domain-like"/>
    <property type="match status" value="1"/>
</dbReference>
<dbReference type="Pfam" id="PF18962">
    <property type="entry name" value="Por_Secre_tail"/>
    <property type="match status" value="1"/>
</dbReference>
<protein>
    <recommendedName>
        <fullName evidence="13">Peptidase S8</fullName>
    </recommendedName>
</protein>